<dbReference type="OrthoDB" id="202545at2759"/>
<reference evidence="3 4" key="1">
    <citation type="submission" date="2015-01" db="EMBL/GenBank/DDBJ databases">
        <title>The Genome Sequence of Rhinocladiella mackenzie CBS 650.93.</title>
        <authorList>
            <consortium name="The Broad Institute Genomics Platform"/>
            <person name="Cuomo C."/>
            <person name="de Hoog S."/>
            <person name="Gorbushina A."/>
            <person name="Stielow B."/>
            <person name="Teixiera M."/>
            <person name="Abouelleil A."/>
            <person name="Chapman S.B."/>
            <person name="Priest M."/>
            <person name="Young S.K."/>
            <person name="Wortman J."/>
            <person name="Nusbaum C."/>
            <person name="Birren B."/>
        </authorList>
    </citation>
    <scope>NUCLEOTIDE SEQUENCE [LARGE SCALE GENOMIC DNA]</scope>
    <source>
        <strain evidence="3 4">CBS 650.93</strain>
    </source>
</reference>
<evidence type="ECO:0000313" key="3">
    <source>
        <dbReference type="EMBL" id="KIX02811.1"/>
    </source>
</evidence>
<dbReference type="RefSeq" id="XP_013269947.1">
    <property type="nucleotide sequence ID" value="XM_013414493.1"/>
</dbReference>
<dbReference type="AlphaFoldDB" id="A0A0D2IHN2"/>
<gene>
    <name evidence="3" type="ORF">Z518_08754</name>
</gene>
<dbReference type="VEuPathDB" id="FungiDB:Z518_08754"/>
<accession>A0A0D2IHN2</accession>
<dbReference type="EMBL" id="KN847480">
    <property type="protein sequence ID" value="KIX02811.1"/>
    <property type="molecule type" value="Genomic_DNA"/>
</dbReference>
<feature type="transmembrane region" description="Helical" evidence="2">
    <location>
        <begin position="22"/>
        <end position="43"/>
    </location>
</feature>
<evidence type="ECO:0000313" key="4">
    <source>
        <dbReference type="Proteomes" id="UP000053617"/>
    </source>
</evidence>
<evidence type="ECO:0000256" key="1">
    <source>
        <dbReference type="SAM" id="MobiDB-lite"/>
    </source>
</evidence>
<name>A0A0D2IHN2_9EURO</name>
<organism evidence="3 4">
    <name type="scientific">Rhinocladiella mackenziei CBS 650.93</name>
    <dbReference type="NCBI Taxonomy" id="1442369"/>
    <lineage>
        <taxon>Eukaryota</taxon>
        <taxon>Fungi</taxon>
        <taxon>Dikarya</taxon>
        <taxon>Ascomycota</taxon>
        <taxon>Pezizomycotina</taxon>
        <taxon>Eurotiomycetes</taxon>
        <taxon>Chaetothyriomycetidae</taxon>
        <taxon>Chaetothyriales</taxon>
        <taxon>Herpotrichiellaceae</taxon>
        <taxon>Rhinocladiella</taxon>
    </lineage>
</organism>
<feature type="region of interest" description="Disordered" evidence="1">
    <location>
        <begin position="310"/>
        <end position="387"/>
    </location>
</feature>
<dbReference type="PANTHER" id="PTHR42044:SF2">
    <property type="entry name" value="DUF676 DOMAIN-CONTAINING PROTEIN"/>
    <property type="match status" value="1"/>
</dbReference>
<dbReference type="GeneID" id="25296825"/>
<dbReference type="STRING" id="1442369.A0A0D2IHN2"/>
<dbReference type="PANTHER" id="PTHR42044">
    <property type="entry name" value="DUF676 DOMAIN-CONTAINING PROTEIN-RELATED"/>
    <property type="match status" value="1"/>
</dbReference>
<keyword evidence="2" id="KW-0472">Membrane</keyword>
<evidence type="ECO:0000256" key="2">
    <source>
        <dbReference type="SAM" id="Phobius"/>
    </source>
</evidence>
<feature type="transmembrane region" description="Helical" evidence="2">
    <location>
        <begin position="94"/>
        <end position="113"/>
    </location>
</feature>
<feature type="compositionally biased region" description="Low complexity" evidence="1">
    <location>
        <begin position="360"/>
        <end position="375"/>
    </location>
</feature>
<feature type="compositionally biased region" description="Low complexity" evidence="1">
    <location>
        <begin position="321"/>
        <end position="337"/>
    </location>
</feature>
<keyword evidence="4" id="KW-1185">Reference proteome</keyword>
<keyword evidence="2" id="KW-0812">Transmembrane</keyword>
<feature type="region of interest" description="Disordered" evidence="1">
    <location>
        <begin position="461"/>
        <end position="480"/>
    </location>
</feature>
<dbReference type="Proteomes" id="UP000053617">
    <property type="component" value="Unassembled WGS sequence"/>
</dbReference>
<proteinExistence type="predicted"/>
<feature type="transmembrane region" description="Helical" evidence="2">
    <location>
        <begin position="64"/>
        <end position="88"/>
    </location>
</feature>
<keyword evidence="2" id="KW-1133">Transmembrane helix</keyword>
<sequence length="506" mass="55971">MTPSTKPLPYTANPILLIINDLWLFGQITFTWPITAGLPSIIWPPTPTRSGSLDELAFTAANAWAIALHAFLGLAQFVFLVSLVPLAFTPLSVLYFSYIVAFVLGNQWFTILLNGWRKHGLLESNPKCIEGKAVHEHEKWVFINGVAVGSHWLQSNLDRLAMTFRRPVYGIHNQTRGIIFDVLECIIQRDLSYPTLDIRQAYSELVKILSDSDVHKLVLILHSQGAIEGGMVLDWLYTTVAAEQLQKLEIYTFGNAANHWNAPVISTLGDGGERGENGDNAKDRIVKHIEHYANTRDYVSRFGILHFRPDQAPASPPVSRTATSTSPGPASSSSTTTLVNGPIKSISVSSSGTRKRLKLTTSDPSTSAPALAAPSPKTPIERLNPSAQDDNRFVGRLFKRLGSGHQFNQHYLDNMFEMEGVDPHDLSKGYVKGGNPYMDMPVDMEVFDEWDTVQYATADVHGSVGNGDRPGSSIGQKERVKSVKELSRLWGYRNGMNPDEEGSKKQ</sequence>
<protein>
    <submittedName>
        <fullName evidence="3">Uncharacterized protein</fullName>
    </submittedName>
</protein>
<dbReference type="HOGENOM" id="CLU_023866_2_0_1"/>